<dbReference type="GO" id="GO:0022625">
    <property type="term" value="C:cytosolic large ribosomal subunit"/>
    <property type="evidence" value="ECO:0000318"/>
    <property type="project" value="GO_Central"/>
</dbReference>
<dbReference type="GO" id="GO:0003735">
    <property type="term" value="F:structural constituent of ribosome"/>
    <property type="evidence" value="ECO:0000318"/>
    <property type="project" value="GO_Central"/>
</dbReference>
<evidence type="ECO:0000256" key="1">
    <source>
        <dbReference type="ARBA" id="ARBA00002200"/>
    </source>
</evidence>
<dbReference type="Gene3D" id="3.90.105.20">
    <property type="match status" value="1"/>
</dbReference>
<keyword evidence="5" id="KW-0472">Membrane</keyword>
<dbReference type="Proteomes" id="UP000235145">
    <property type="component" value="Unassembled WGS sequence"/>
</dbReference>
<dbReference type="AlphaFoldDB" id="A0A9R1V9V2"/>
<reference evidence="7 8" key="1">
    <citation type="journal article" date="2017" name="Nat. Commun.">
        <title>Genome assembly with in vitro proximity ligation data and whole-genome triplication in lettuce.</title>
        <authorList>
            <person name="Reyes-Chin-Wo S."/>
            <person name="Wang Z."/>
            <person name="Yang X."/>
            <person name="Kozik A."/>
            <person name="Arikit S."/>
            <person name="Song C."/>
            <person name="Xia L."/>
            <person name="Froenicke L."/>
            <person name="Lavelle D.O."/>
            <person name="Truco M.J."/>
            <person name="Xia R."/>
            <person name="Zhu S."/>
            <person name="Xu C."/>
            <person name="Xu H."/>
            <person name="Xu X."/>
            <person name="Cox K."/>
            <person name="Korf I."/>
            <person name="Meyers B.C."/>
            <person name="Michelmore R.W."/>
        </authorList>
    </citation>
    <scope>NUCLEOTIDE SEQUENCE [LARGE SCALE GENOMIC DNA]</scope>
    <source>
        <strain evidence="8">cv. Salinas</strain>
        <tissue evidence="7">Seedlings</tissue>
    </source>
</reference>
<name>A0A9R1V9V2_LACSA</name>
<evidence type="ECO:0000313" key="7">
    <source>
        <dbReference type="EMBL" id="KAJ0201057.1"/>
    </source>
</evidence>
<dbReference type="InterPro" id="IPR043141">
    <property type="entry name" value="Ribosomal_uL10-like_sf"/>
</dbReference>
<dbReference type="InterPro" id="IPR043164">
    <property type="entry name" value="Ribosomal_uL10-like_insert_sf"/>
</dbReference>
<dbReference type="PANTHER" id="PTHR45699">
    <property type="entry name" value="60S ACIDIC RIBOSOMAL PROTEIN P0"/>
    <property type="match status" value="1"/>
</dbReference>
<dbReference type="InterPro" id="IPR050323">
    <property type="entry name" value="Ribosomal_protein_uL10"/>
</dbReference>
<dbReference type="GO" id="GO:0002181">
    <property type="term" value="P:cytoplasmic translation"/>
    <property type="evidence" value="ECO:0000318"/>
    <property type="project" value="GO_Central"/>
</dbReference>
<feature type="domain" description="Large ribosomal subunit protein uL10-like insertion" evidence="6">
    <location>
        <begin position="87"/>
        <end position="126"/>
    </location>
</feature>
<keyword evidence="5" id="KW-0812">Transmembrane</keyword>
<comment type="similarity">
    <text evidence="2">Belongs to the universal ribosomal protein uL10 family.</text>
</comment>
<evidence type="ECO:0000256" key="4">
    <source>
        <dbReference type="ARBA" id="ARBA00023274"/>
    </source>
</evidence>
<comment type="caution">
    <text evidence="7">The sequence shown here is derived from an EMBL/GenBank/DDBJ whole genome shotgun (WGS) entry which is preliminary data.</text>
</comment>
<organism evidence="7 8">
    <name type="scientific">Lactuca sativa</name>
    <name type="common">Garden lettuce</name>
    <dbReference type="NCBI Taxonomy" id="4236"/>
    <lineage>
        <taxon>Eukaryota</taxon>
        <taxon>Viridiplantae</taxon>
        <taxon>Streptophyta</taxon>
        <taxon>Embryophyta</taxon>
        <taxon>Tracheophyta</taxon>
        <taxon>Spermatophyta</taxon>
        <taxon>Magnoliopsida</taxon>
        <taxon>eudicotyledons</taxon>
        <taxon>Gunneridae</taxon>
        <taxon>Pentapetalae</taxon>
        <taxon>asterids</taxon>
        <taxon>campanulids</taxon>
        <taxon>Asterales</taxon>
        <taxon>Asteraceae</taxon>
        <taxon>Cichorioideae</taxon>
        <taxon>Cichorieae</taxon>
        <taxon>Lactucinae</taxon>
        <taxon>Lactuca</taxon>
    </lineage>
</organism>
<dbReference type="OrthoDB" id="10259902at2759"/>
<dbReference type="InterPro" id="IPR040637">
    <property type="entry name" value="Ribosomal_uL10-like_insert"/>
</dbReference>
<dbReference type="PANTHER" id="PTHR45699:SF3">
    <property type="entry name" value="LARGE RIBOSOMAL SUBUNIT PROTEIN UL10"/>
    <property type="match status" value="1"/>
</dbReference>
<sequence>MEASKFVTEKKKGERRLTGGYIKLLSTRMYFKKTGSKASQILILLFVGSVGLIFTKRDLKEVSEEVAKYKVGAPMHVGLVAPMDTVLNIPNKINKGIVEITTHIELIKKGDNVGSFEAVLLDKLGIMLFSYGLIVVTVYDNGSVFRHEVLDLTEEDLIEKFALCVLEC</sequence>
<accession>A0A9R1V9V2</accession>
<gene>
    <name evidence="7" type="ORF">LSAT_V11C600326480</name>
</gene>
<feature type="transmembrane region" description="Helical" evidence="5">
    <location>
        <begin position="38"/>
        <end position="55"/>
    </location>
</feature>
<dbReference type="GO" id="GO:0070180">
    <property type="term" value="F:large ribosomal subunit rRNA binding"/>
    <property type="evidence" value="ECO:0000318"/>
    <property type="project" value="GO_Central"/>
</dbReference>
<keyword evidence="4" id="KW-0687">Ribonucleoprotein</keyword>
<evidence type="ECO:0000256" key="5">
    <source>
        <dbReference type="SAM" id="Phobius"/>
    </source>
</evidence>
<evidence type="ECO:0000256" key="2">
    <source>
        <dbReference type="ARBA" id="ARBA00008889"/>
    </source>
</evidence>
<protein>
    <recommendedName>
        <fullName evidence="6">Large ribosomal subunit protein uL10-like insertion domain-containing protein</fullName>
    </recommendedName>
</protein>
<evidence type="ECO:0000313" key="8">
    <source>
        <dbReference type="Proteomes" id="UP000235145"/>
    </source>
</evidence>
<comment type="function">
    <text evidence="1">Ribosomal protein P0 is the functional equivalent of E.coli protein L10.</text>
</comment>
<keyword evidence="5" id="KW-1133">Transmembrane helix</keyword>
<keyword evidence="3" id="KW-0689">Ribosomal protein</keyword>
<dbReference type="Gene3D" id="3.30.70.1730">
    <property type="match status" value="1"/>
</dbReference>
<evidence type="ECO:0000259" key="6">
    <source>
        <dbReference type="Pfam" id="PF17777"/>
    </source>
</evidence>
<dbReference type="EMBL" id="NBSK02000006">
    <property type="protein sequence ID" value="KAJ0201057.1"/>
    <property type="molecule type" value="Genomic_DNA"/>
</dbReference>
<keyword evidence="8" id="KW-1185">Reference proteome</keyword>
<dbReference type="Gramene" id="rna-gnl|WGS:NBSK|LSAT_6X72780_mrna">
    <property type="protein sequence ID" value="cds-PLY69455.1"/>
    <property type="gene ID" value="gene-LSAT_6X72780"/>
</dbReference>
<dbReference type="Pfam" id="PF17777">
    <property type="entry name" value="RL10P_insert"/>
    <property type="match status" value="1"/>
</dbReference>
<evidence type="ECO:0000256" key="3">
    <source>
        <dbReference type="ARBA" id="ARBA00022980"/>
    </source>
</evidence>
<proteinExistence type="inferred from homology"/>